<comment type="catalytic activity">
    <reaction evidence="1">
        <text>Hydrolysis of terminal non-reducing N-acetyl-D-hexosamine residues in N-acetyl-beta-D-hexosaminides.</text>
        <dbReference type="EC" id="3.2.1.52"/>
    </reaction>
</comment>
<dbReference type="SUPFAM" id="SSF55545">
    <property type="entry name" value="beta-N-acetylhexosaminidase-like domain"/>
    <property type="match status" value="1"/>
</dbReference>
<dbReference type="InterPro" id="IPR025705">
    <property type="entry name" value="Beta_hexosaminidase_sua/sub"/>
</dbReference>
<evidence type="ECO:0000256" key="4">
    <source>
        <dbReference type="ARBA" id="ARBA00022801"/>
    </source>
</evidence>
<feature type="domain" description="Beta-hexosaminidase bacterial type N-terminal" evidence="7">
    <location>
        <begin position="26"/>
        <end position="153"/>
    </location>
</feature>
<evidence type="ECO:0000256" key="2">
    <source>
        <dbReference type="ARBA" id="ARBA00006285"/>
    </source>
</evidence>
<organism evidence="9">
    <name type="scientific">bioreactor metagenome</name>
    <dbReference type="NCBI Taxonomy" id="1076179"/>
    <lineage>
        <taxon>unclassified sequences</taxon>
        <taxon>metagenomes</taxon>
        <taxon>ecological metagenomes</taxon>
    </lineage>
</organism>
<dbReference type="GO" id="GO:0016020">
    <property type="term" value="C:membrane"/>
    <property type="evidence" value="ECO:0007669"/>
    <property type="project" value="TreeGrafter"/>
</dbReference>
<dbReference type="GO" id="GO:0030203">
    <property type="term" value="P:glycosaminoglycan metabolic process"/>
    <property type="evidence" value="ECO:0007669"/>
    <property type="project" value="TreeGrafter"/>
</dbReference>
<dbReference type="PANTHER" id="PTHR22600">
    <property type="entry name" value="BETA-HEXOSAMINIDASE"/>
    <property type="match status" value="1"/>
</dbReference>
<feature type="domain" description="GH29D-like beta-sandwich" evidence="8">
    <location>
        <begin position="558"/>
        <end position="613"/>
    </location>
</feature>
<comment type="similarity">
    <text evidence="2">Belongs to the glycosyl hydrolase 20 family.</text>
</comment>
<dbReference type="InterPro" id="IPR015882">
    <property type="entry name" value="HEX_bac_N"/>
</dbReference>
<dbReference type="Gene3D" id="2.60.120.260">
    <property type="entry name" value="Galactose-binding domain-like"/>
    <property type="match status" value="1"/>
</dbReference>
<dbReference type="GO" id="GO:0004563">
    <property type="term" value="F:beta-N-acetylhexosaminidase activity"/>
    <property type="evidence" value="ECO:0007669"/>
    <property type="project" value="UniProtKB-EC"/>
</dbReference>
<dbReference type="Gene3D" id="3.30.379.10">
    <property type="entry name" value="Chitobiase/beta-hexosaminidase domain 2-like"/>
    <property type="match status" value="1"/>
</dbReference>
<dbReference type="Pfam" id="PF02838">
    <property type="entry name" value="Glyco_hydro_20b"/>
    <property type="match status" value="1"/>
</dbReference>
<evidence type="ECO:0000256" key="5">
    <source>
        <dbReference type="ARBA" id="ARBA00023295"/>
    </source>
</evidence>
<protein>
    <recommendedName>
        <fullName evidence="3">beta-N-acetylhexosaminidase</fullName>
        <ecNumber evidence="3">3.2.1.52</ecNumber>
    </recommendedName>
</protein>
<dbReference type="CDD" id="cd06563">
    <property type="entry name" value="GH20_chitobiase-like"/>
    <property type="match status" value="1"/>
</dbReference>
<dbReference type="InterPro" id="IPR015883">
    <property type="entry name" value="Glyco_hydro_20_cat"/>
</dbReference>
<keyword evidence="5" id="KW-0326">Glycosidase</keyword>
<dbReference type="PRINTS" id="PR00738">
    <property type="entry name" value="GLHYDRLASE20"/>
</dbReference>
<accession>A0A644V2D5</accession>
<dbReference type="Gene3D" id="3.20.20.80">
    <property type="entry name" value="Glycosidases"/>
    <property type="match status" value="1"/>
</dbReference>
<gene>
    <name evidence="9" type="ORF">SDC9_31299</name>
</gene>
<dbReference type="InterPro" id="IPR029018">
    <property type="entry name" value="Hex-like_dom2"/>
</dbReference>
<dbReference type="GO" id="GO:0005975">
    <property type="term" value="P:carbohydrate metabolic process"/>
    <property type="evidence" value="ECO:0007669"/>
    <property type="project" value="InterPro"/>
</dbReference>
<dbReference type="PANTHER" id="PTHR22600:SF57">
    <property type="entry name" value="BETA-N-ACETYLHEXOSAMINIDASE"/>
    <property type="match status" value="1"/>
</dbReference>
<evidence type="ECO:0000256" key="1">
    <source>
        <dbReference type="ARBA" id="ARBA00001231"/>
    </source>
</evidence>
<dbReference type="AlphaFoldDB" id="A0A644V2D5"/>
<reference evidence="9" key="1">
    <citation type="submission" date="2019-08" db="EMBL/GenBank/DDBJ databases">
        <authorList>
            <person name="Kucharzyk K."/>
            <person name="Murdoch R.W."/>
            <person name="Higgins S."/>
            <person name="Loffler F."/>
        </authorList>
    </citation>
    <scope>NUCLEOTIDE SEQUENCE</scope>
</reference>
<keyword evidence="4" id="KW-0378">Hydrolase</keyword>
<dbReference type="SUPFAM" id="SSF49785">
    <property type="entry name" value="Galactose-binding domain-like"/>
    <property type="match status" value="1"/>
</dbReference>
<evidence type="ECO:0000259" key="8">
    <source>
        <dbReference type="Pfam" id="PF13290"/>
    </source>
</evidence>
<dbReference type="InterPro" id="IPR008979">
    <property type="entry name" value="Galactose-bd-like_sf"/>
</dbReference>
<name>A0A644V2D5_9ZZZZ</name>
<dbReference type="Pfam" id="PF00728">
    <property type="entry name" value="Glyco_hydro_20"/>
    <property type="match status" value="1"/>
</dbReference>
<evidence type="ECO:0000313" key="9">
    <source>
        <dbReference type="EMBL" id="MPL85331.1"/>
    </source>
</evidence>
<dbReference type="EC" id="3.2.1.52" evidence="3"/>
<feature type="domain" description="Glycoside hydrolase family 20 catalytic" evidence="6">
    <location>
        <begin position="157"/>
        <end position="509"/>
    </location>
</feature>
<dbReference type="InterPro" id="IPR017853">
    <property type="entry name" value="GH"/>
</dbReference>
<evidence type="ECO:0000256" key="3">
    <source>
        <dbReference type="ARBA" id="ARBA00012663"/>
    </source>
</evidence>
<dbReference type="InterPro" id="IPR059177">
    <property type="entry name" value="GH29D-like_dom"/>
</dbReference>
<dbReference type="SUPFAM" id="SSF51445">
    <property type="entry name" value="(Trans)glycosidases"/>
    <property type="match status" value="1"/>
</dbReference>
<dbReference type="Pfam" id="PF13290">
    <property type="entry name" value="CHB_HEX_C_1"/>
    <property type="match status" value="1"/>
</dbReference>
<evidence type="ECO:0000259" key="6">
    <source>
        <dbReference type="Pfam" id="PF00728"/>
    </source>
</evidence>
<sequence length="776" mass="88927">MKGHCYLITLLIICLSFSKGKFSADYEVVPLPQEITYLRQSGFILNQFTKITFEKGDSLLERNAHFLRDYIKELAGISLEITHDKQDTNNIALKSSLQNEVNDSYEISISDKQIVINGAGLSGTFYGIQTLRKSMLPGSNGKTVFFPSVKIKDFPRFSYRGMMLDVGRHFFSVSEVKELIDLMALHNMNHFHWHLTEDQGWRVEIEKYPKLTTIGSTRKDTKINHNTGEFEETGKMYGPFFYTKNEIRDVVAYAQKRYIEIIPEIDLPGHMLAAIASYPELGCTGGPYEIAVKRGVYDDVLCIGKEQTFNFVKDVLSEIIELFPYEYVHIGGDECPKVRWKACSHCQQKAKELNLNADKYHSVEDQLQSYFISRIEKFLNSKGKQIIGWDEILEGGLAPNATVMSWRGIEGGIAAAQMKHKVIMSPSQFLYFDYYQSRDVTKEPFTIGNYLPLKKVYDYEPQPNELTDEEKKYIWGIQGNLWTEYIKTRENLQYMMLPRMDALAEIQWTLSENKDYQNFLKRFKKMQYYYDKNGLIYSKSFLDAEILTKPDSDKASLWVEMSTPDNAPLFYTLDGSTPTTKSEKYTGQFRVSQSSELKVLAYRGDGQDNKIQTKVININKATFKSITLKHRPSSRFTFEGENVLIDGILGNTNYTDGTWIGFHGKPLDAVINLGDVKTVSELVTAVYLRLDNRVFGPAEIKIELSLDGESYVEVFSKKYNVSPQGSLIGRSEMKCQFTATDAKYVRIIIRGTDKIPQWHISRGGTPLLFIDEFILN</sequence>
<proteinExistence type="inferred from homology"/>
<comment type="caution">
    <text evidence="9">The sequence shown here is derived from an EMBL/GenBank/DDBJ whole genome shotgun (WGS) entry which is preliminary data.</text>
</comment>
<dbReference type="EMBL" id="VSSQ01000204">
    <property type="protein sequence ID" value="MPL85331.1"/>
    <property type="molecule type" value="Genomic_DNA"/>
</dbReference>
<evidence type="ECO:0000259" key="7">
    <source>
        <dbReference type="Pfam" id="PF02838"/>
    </source>
</evidence>